<feature type="binding site" evidence="14">
    <location>
        <position position="134"/>
    </location>
    <ligand>
        <name>Ca(2+)</name>
        <dbReference type="ChEBI" id="CHEBI:29108"/>
    </ligand>
</feature>
<evidence type="ECO:0000256" key="11">
    <source>
        <dbReference type="ARBA" id="ARBA00023232"/>
    </source>
</evidence>
<feature type="binding site" evidence="14">
    <location>
        <position position="242"/>
    </location>
    <ligand>
        <name>Mg(2+)</name>
        <dbReference type="ChEBI" id="CHEBI:18420"/>
    </ligand>
</feature>
<feature type="binding site" evidence="13">
    <location>
        <position position="150"/>
    </location>
    <ligand>
        <name>substrate</name>
    </ligand>
</feature>
<proteinExistence type="inferred from homology"/>
<dbReference type="InterPro" id="IPR015377">
    <property type="entry name" value="Fumarylacetoacetase_N"/>
</dbReference>
<evidence type="ECO:0000256" key="3">
    <source>
        <dbReference type="ARBA" id="ARBA00010211"/>
    </source>
</evidence>
<dbReference type="GO" id="GO:0046872">
    <property type="term" value="F:metal ion binding"/>
    <property type="evidence" value="ECO:0007669"/>
    <property type="project" value="UniProtKB-UniRule"/>
</dbReference>
<dbReference type="GO" id="GO:0006572">
    <property type="term" value="P:L-tyrosine catabolic process"/>
    <property type="evidence" value="ECO:0007669"/>
    <property type="project" value="UniProtKB-UniRule"/>
</dbReference>
<comment type="catalytic activity">
    <reaction evidence="1 15">
        <text>4-fumarylacetoacetate + H2O = acetoacetate + fumarate + H(+)</text>
        <dbReference type="Rhea" id="RHEA:10244"/>
        <dbReference type="ChEBI" id="CHEBI:13705"/>
        <dbReference type="ChEBI" id="CHEBI:15377"/>
        <dbReference type="ChEBI" id="CHEBI:15378"/>
        <dbReference type="ChEBI" id="CHEBI:18034"/>
        <dbReference type="ChEBI" id="CHEBI:29806"/>
        <dbReference type="EC" id="3.7.1.2"/>
    </reaction>
</comment>
<evidence type="ECO:0000256" key="5">
    <source>
        <dbReference type="ARBA" id="ARBA00014741"/>
    </source>
</evidence>
<dbReference type="GO" id="GO:1902000">
    <property type="term" value="P:homogentisate catabolic process"/>
    <property type="evidence" value="ECO:0007669"/>
    <property type="project" value="TreeGrafter"/>
</dbReference>
<dbReference type="EMBL" id="JAEPRB010000026">
    <property type="protein sequence ID" value="KAG2225597.1"/>
    <property type="molecule type" value="Genomic_DNA"/>
</dbReference>
<keyword evidence="19" id="KW-1185">Reference proteome</keyword>
<comment type="caution">
    <text evidence="18">The sequence shown here is derived from an EMBL/GenBank/DDBJ whole genome shotgun (WGS) entry which is preliminary data.</text>
</comment>
<evidence type="ECO:0000256" key="8">
    <source>
        <dbReference type="ARBA" id="ARBA00022837"/>
    </source>
</evidence>
<evidence type="ECO:0000256" key="13">
    <source>
        <dbReference type="PIRSR" id="PIRSR605959-2"/>
    </source>
</evidence>
<gene>
    <name evidence="18" type="ORF">INT45_013708</name>
</gene>
<evidence type="ECO:0000256" key="12">
    <source>
        <dbReference type="PIRSR" id="PIRSR605959-1"/>
    </source>
</evidence>
<evidence type="ECO:0000256" key="10">
    <source>
        <dbReference type="ARBA" id="ARBA00022878"/>
    </source>
</evidence>
<dbReference type="Gene3D" id="2.30.30.230">
    <property type="entry name" value="Fumarylacetoacetase, N-terminal domain"/>
    <property type="match status" value="1"/>
</dbReference>
<comment type="similarity">
    <text evidence="3 15">Belongs to the FAH family.</text>
</comment>
<evidence type="ECO:0000256" key="4">
    <source>
        <dbReference type="ARBA" id="ARBA00012094"/>
    </source>
</evidence>
<dbReference type="InterPro" id="IPR005959">
    <property type="entry name" value="Fumarylacetoacetase"/>
</dbReference>
<evidence type="ECO:0000259" key="16">
    <source>
        <dbReference type="Pfam" id="PF01557"/>
    </source>
</evidence>
<feature type="binding site" evidence="14">
    <location>
        <position position="208"/>
    </location>
    <ligand>
        <name>Ca(2+)</name>
        <dbReference type="ChEBI" id="CHEBI:29108"/>
    </ligand>
</feature>
<dbReference type="InterPro" id="IPR011234">
    <property type="entry name" value="Fumarylacetoacetase-like_C"/>
</dbReference>
<evidence type="ECO:0000256" key="1">
    <source>
        <dbReference type="ARBA" id="ARBA00000353"/>
    </source>
</evidence>
<dbReference type="EC" id="3.7.1.2" evidence="4 15"/>
<keyword evidence="6 14" id="KW-0479">Metal-binding</keyword>
<dbReference type="UniPathway" id="UPA00139">
    <property type="reaction ID" value="UER00341"/>
</dbReference>
<feature type="binding site" evidence="14">
    <location>
        <position position="242"/>
    </location>
    <ligand>
        <name>Ca(2+)</name>
        <dbReference type="ChEBI" id="CHEBI:29108"/>
    </ligand>
</feature>
<feature type="domain" description="Fumarylacetoacetase-like C-terminal" evidence="16">
    <location>
        <begin position="132"/>
        <end position="420"/>
    </location>
</feature>
<dbReference type="Gene3D" id="3.90.850.10">
    <property type="entry name" value="Fumarylacetoacetase-like, C-terminal domain"/>
    <property type="match status" value="1"/>
</dbReference>
<dbReference type="Proteomes" id="UP000646827">
    <property type="component" value="Unassembled WGS sequence"/>
</dbReference>
<evidence type="ECO:0000256" key="9">
    <source>
        <dbReference type="ARBA" id="ARBA00022842"/>
    </source>
</evidence>
<dbReference type="FunFam" id="2.30.30.230:FF:000001">
    <property type="entry name" value="Fumarylacetoacetase"/>
    <property type="match status" value="1"/>
</dbReference>
<keyword evidence="7 15" id="KW-0378">Hydrolase</keyword>
<feature type="binding site" evidence="13">
    <location>
        <position position="253"/>
    </location>
    <ligand>
        <name>substrate</name>
    </ligand>
</feature>
<feature type="domain" description="Fumarylacetoacetase N-terminal" evidence="17">
    <location>
        <begin position="20"/>
        <end position="126"/>
    </location>
</feature>
<dbReference type="InterPro" id="IPR036462">
    <property type="entry name" value="Fumarylacetoacetase_N_sf"/>
</dbReference>
<feature type="binding site" evidence="14">
    <location>
        <position position="266"/>
    </location>
    <ligand>
        <name>Mg(2+)</name>
        <dbReference type="ChEBI" id="CHEBI:18420"/>
    </ligand>
</feature>
<accession>A0A8H7SC94</accession>
<feature type="binding site" evidence="13">
    <location>
        <position position="249"/>
    </location>
    <ligand>
        <name>substrate</name>
    </ligand>
</feature>
<keyword evidence="8 14" id="KW-0106">Calcium</keyword>
<dbReference type="GO" id="GO:0004334">
    <property type="term" value="F:fumarylacetoacetase activity"/>
    <property type="evidence" value="ECO:0007669"/>
    <property type="project" value="UniProtKB-UniRule"/>
</dbReference>
<keyword evidence="11 15" id="KW-0585">Phenylalanine catabolism</keyword>
<feature type="binding site" evidence="13">
    <location>
        <position position="136"/>
    </location>
    <ligand>
        <name>substrate</name>
    </ligand>
</feature>
<evidence type="ECO:0000313" key="19">
    <source>
        <dbReference type="Proteomes" id="UP000646827"/>
    </source>
</evidence>
<evidence type="ECO:0000256" key="2">
    <source>
        <dbReference type="ARBA" id="ARBA00004782"/>
    </source>
</evidence>
<comment type="pathway">
    <text evidence="2 15">Amino-acid degradation; L-phenylalanine degradation; acetoacetate and fumarate from L-phenylalanine: step 6/6.</text>
</comment>
<reference evidence="18 19" key="1">
    <citation type="submission" date="2020-12" db="EMBL/GenBank/DDBJ databases">
        <title>Metabolic potential, ecology and presence of endohyphal bacteria is reflected in genomic diversity of Mucoromycotina.</title>
        <authorList>
            <person name="Muszewska A."/>
            <person name="Okrasinska A."/>
            <person name="Steczkiewicz K."/>
            <person name="Drgas O."/>
            <person name="Orlowska M."/>
            <person name="Perlinska-Lenart U."/>
            <person name="Aleksandrzak-Piekarczyk T."/>
            <person name="Szatraj K."/>
            <person name="Zielenkiewicz U."/>
            <person name="Pilsyk S."/>
            <person name="Malc E."/>
            <person name="Mieczkowski P."/>
            <person name="Kruszewska J.S."/>
            <person name="Biernat P."/>
            <person name="Pawlowska J."/>
        </authorList>
    </citation>
    <scope>NUCLEOTIDE SEQUENCE [LARGE SCALE GENOMIC DNA]</scope>
    <source>
        <strain evidence="18 19">CBS 142.35</strain>
    </source>
</reference>
<comment type="cofactor">
    <cofactor evidence="15">
        <name>Mg(2+)</name>
        <dbReference type="ChEBI" id="CHEBI:18420"/>
    </cofactor>
    <cofactor evidence="15">
        <name>Ca(2+)</name>
        <dbReference type="ChEBI" id="CHEBI:29108"/>
    </cofactor>
</comment>
<dbReference type="Pfam" id="PF01557">
    <property type="entry name" value="FAA_hydrolase"/>
    <property type="match status" value="1"/>
</dbReference>
<feature type="binding site" evidence="13">
    <location>
        <position position="360"/>
    </location>
    <ligand>
        <name>substrate</name>
    </ligand>
</feature>
<dbReference type="PANTHER" id="PTHR43069:SF2">
    <property type="entry name" value="FUMARYLACETOACETASE"/>
    <property type="match status" value="1"/>
</dbReference>
<keyword evidence="9 14" id="KW-0460">Magnesium</keyword>
<dbReference type="FunFam" id="3.90.850.10:FF:000004">
    <property type="entry name" value="Fumarylacetoacetase"/>
    <property type="match status" value="1"/>
</dbReference>
<evidence type="ECO:0000256" key="7">
    <source>
        <dbReference type="ARBA" id="ARBA00022801"/>
    </source>
</evidence>
<dbReference type="SUPFAM" id="SSF63433">
    <property type="entry name" value="Fumarylacetoacetate hydrolase, FAH, N-terminal domain"/>
    <property type="match status" value="1"/>
</dbReference>
<dbReference type="InterPro" id="IPR036663">
    <property type="entry name" value="Fumarylacetoacetase_C_sf"/>
</dbReference>
<evidence type="ECO:0000256" key="14">
    <source>
        <dbReference type="PIRSR" id="PIRSR605959-3"/>
    </source>
</evidence>
<keyword evidence="10 15" id="KW-0828">Tyrosine catabolism</keyword>
<feature type="binding site" evidence="14">
    <location>
        <position position="210"/>
    </location>
    <ligand>
        <name>Ca(2+)</name>
        <dbReference type="ChEBI" id="CHEBI:29108"/>
    </ligand>
</feature>
<evidence type="ECO:0000256" key="15">
    <source>
        <dbReference type="RuleBase" id="RU366008"/>
    </source>
</evidence>
<dbReference type="PANTHER" id="PTHR43069">
    <property type="entry name" value="FUMARYLACETOACETASE"/>
    <property type="match status" value="1"/>
</dbReference>
<dbReference type="NCBIfam" id="TIGR01266">
    <property type="entry name" value="fum_ac_acetase"/>
    <property type="match status" value="1"/>
</dbReference>
<dbReference type="OrthoDB" id="9971669at2759"/>
<dbReference type="GO" id="GO:0006559">
    <property type="term" value="P:L-phenylalanine catabolic process"/>
    <property type="evidence" value="ECO:0007669"/>
    <property type="project" value="UniProtKB-UniRule"/>
</dbReference>
<sequence length="433" mass="47877">MSTVVQSFIPVAKDSHFPIQNIPFGVFSTAQQTTPRVGVAIGEQVLDLAVIAKAGLLNGIEGLNDPVAVFDKPALNEFMGLGKPVWRATRLAIQKLLSENEPTLRDNSELQGRALVKQADVTMHLPAQIGDYTDFYCSREHATNVGIMFRGKDNALQPNWLHIPVGYHGRASSLVVSGTDIRRPAGQRITPQNKTSPFFAPSAKLDIELEVGWFVGKGNTLGERIDIADAKDHIFGLVLVNDWSARDIQAWEYVPLGPFLGKNFGTTVSPWIVTLDALEEFMVDGPSQTEPAPLKYLQENKKSAYDIDLEVQIKPNQTSKFEKVALSNLKYMYWSVTQQLAHHTVNGCNMRPGDMCATGTLSGPEKENFGSLLELSWNGTEKVIFKESKQERTFLEDGDEVNLTAYKDSKSGYRIGFGDCHGKILPCLYDNDA</sequence>
<protein>
    <recommendedName>
        <fullName evidence="5 15">Fumarylacetoacetase</fullName>
        <ecNumber evidence="4 15">3.7.1.2</ecNumber>
    </recommendedName>
    <alternativeName>
        <fullName evidence="15">Fumarylacetoacetate hydrolase</fullName>
    </alternativeName>
</protein>
<dbReference type="AlphaFoldDB" id="A0A8H7SC94"/>
<feature type="active site" description="Proton acceptor" evidence="12">
    <location>
        <position position="141"/>
    </location>
</feature>
<evidence type="ECO:0000256" key="6">
    <source>
        <dbReference type="ARBA" id="ARBA00022723"/>
    </source>
</evidence>
<evidence type="ECO:0000259" key="17">
    <source>
        <dbReference type="Pfam" id="PF09298"/>
    </source>
</evidence>
<evidence type="ECO:0000313" key="18">
    <source>
        <dbReference type="EMBL" id="KAG2225597.1"/>
    </source>
</evidence>
<organism evidence="18 19">
    <name type="scientific">Circinella minor</name>
    <dbReference type="NCBI Taxonomy" id="1195481"/>
    <lineage>
        <taxon>Eukaryota</taxon>
        <taxon>Fungi</taxon>
        <taxon>Fungi incertae sedis</taxon>
        <taxon>Mucoromycota</taxon>
        <taxon>Mucoromycotina</taxon>
        <taxon>Mucoromycetes</taxon>
        <taxon>Mucorales</taxon>
        <taxon>Lichtheimiaceae</taxon>
        <taxon>Circinella</taxon>
    </lineage>
</organism>
<feature type="binding site" evidence="14">
    <location>
        <position position="262"/>
    </location>
    <ligand>
        <name>Mg(2+)</name>
        <dbReference type="ChEBI" id="CHEBI:18420"/>
    </ligand>
</feature>
<dbReference type="Pfam" id="PF09298">
    <property type="entry name" value="FAA_hydrolase_N"/>
    <property type="match status" value="1"/>
</dbReference>
<dbReference type="SUPFAM" id="SSF56529">
    <property type="entry name" value="FAH"/>
    <property type="match status" value="1"/>
</dbReference>
<name>A0A8H7SC94_9FUNG</name>